<feature type="compositionally biased region" description="Basic and acidic residues" evidence="1">
    <location>
        <begin position="25"/>
        <end position="56"/>
    </location>
</feature>
<evidence type="ECO:0000256" key="1">
    <source>
        <dbReference type="SAM" id="MobiDB-lite"/>
    </source>
</evidence>
<organism evidence="2 3">
    <name type="scientific">Phaseolus angularis</name>
    <name type="common">Azuki bean</name>
    <name type="synonym">Vigna angularis</name>
    <dbReference type="NCBI Taxonomy" id="3914"/>
    <lineage>
        <taxon>Eukaryota</taxon>
        <taxon>Viridiplantae</taxon>
        <taxon>Streptophyta</taxon>
        <taxon>Embryophyta</taxon>
        <taxon>Tracheophyta</taxon>
        <taxon>Spermatophyta</taxon>
        <taxon>Magnoliopsida</taxon>
        <taxon>eudicotyledons</taxon>
        <taxon>Gunneridae</taxon>
        <taxon>Pentapetalae</taxon>
        <taxon>rosids</taxon>
        <taxon>fabids</taxon>
        <taxon>Fabales</taxon>
        <taxon>Fabaceae</taxon>
        <taxon>Papilionoideae</taxon>
        <taxon>50 kb inversion clade</taxon>
        <taxon>NPAAA clade</taxon>
        <taxon>indigoferoid/millettioid clade</taxon>
        <taxon>Phaseoleae</taxon>
        <taxon>Vigna</taxon>
    </lineage>
</organism>
<feature type="region of interest" description="Disordered" evidence="1">
    <location>
        <begin position="25"/>
        <end position="69"/>
    </location>
</feature>
<proteinExistence type="predicted"/>
<accession>A0A8T0K2V4</accession>
<evidence type="ECO:0000313" key="2">
    <source>
        <dbReference type="EMBL" id="KAG2391457.1"/>
    </source>
</evidence>
<sequence>MIMASWNKNIEKQIVYNFIVEDGHDERTKNKVKEGEESEDVHAEEDGHDERTKNEVNEGEESEEVHDVGVREEVDFLRF</sequence>
<reference evidence="2 3" key="1">
    <citation type="submission" date="2020-05" db="EMBL/GenBank/DDBJ databases">
        <title>Vigna angularis (adzuki bean) Var. LongXiaoDou No. 4 denovo assembly.</title>
        <authorList>
            <person name="Xiang H."/>
        </authorList>
    </citation>
    <scope>NUCLEOTIDE SEQUENCE [LARGE SCALE GENOMIC DNA]</scope>
    <source>
        <tissue evidence="2">Leaf</tissue>
    </source>
</reference>
<dbReference type="Proteomes" id="UP000743370">
    <property type="component" value="Unassembled WGS sequence"/>
</dbReference>
<dbReference type="AlphaFoldDB" id="A0A8T0K2V4"/>
<evidence type="ECO:0000313" key="3">
    <source>
        <dbReference type="Proteomes" id="UP000743370"/>
    </source>
</evidence>
<gene>
    <name evidence="2" type="ORF">HKW66_Vig0127820</name>
</gene>
<name>A0A8T0K2V4_PHAAN</name>
<protein>
    <submittedName>
        <fullName evidence="2">Uncharacterized protein</fullName>
    </submittedName>
</protein>
<comment type="caution">
    <text evidence="2">The sequence shown here is derived from an EMBL/GenBank/DDBJ whole genome shotgun (WGS) entry which is preliminary data.</text>
</comment>
<dbReference type="EMBL" id="JABFOF010000007">
    <property type="protein sequence ID" value="KAG2391457.1"/>
    <property type="molecule type" value="Genomic_DNA"/>
</dbReference>